<proteinExistence type="predicted"/>
<evidence type="ECO:0008006" key="4">
    <source>
        <dbReference type="Google" id="ProtNLM"/>
    </source>
</evidence>
<evidence type="ECO:0000313" key="3">
    <source>
        <dbReference type="Proteomes" id="UP001595681"/>
    </source>
</evidence>
<dbReference type="EMBL" id="JBHRVU010000004">
    <property type="protein sequence ID" value="MFC3441189.1"/>
    <property type="molecule type" value="Genomic_DNA"/>
</dbReference>
<evidence type="ECO:0000256" key="1">
    <source>
        <dbReference type="SAM" id="Phobius"/>
    </source>
</evidence>
<dbReference type="RefSeq" id="WP_380794856.1">
    <property type="nucleotide sequence ID" value="NZ_JBHRVU010000004.1"/>
</dbReference>
<comment type="caution">
    <text evidence="2">The sequence shown here is derived from an EMBL/GenBank/DDBJ whole genome shotgun (WGS) entry which is preliminary data.</text>
</comment>
<protein>
    <recommendedName>
        <fullName evidence="4">Heme exporter protein D</fullName>
    </recommendedName>
</protein>
<keyword evidence="1" id="KW-0472">Membrane</keyword>
<keyword evidence="3" id="KW-1185">Reference proteome</keyword>
<keyword evidence="1" id="KW-1133">Transmembrane helix</keyword>
<keyword evidence="1" id="KW-0812">Transmembrane</keyword>
<evidence type="ECO:0000313" key="2">
    <source>
        <dbReference type="EMBL" id="MFC3441189.1"/>
    </source>
</evidence>
<name>A0ABV7NFF6_9SPHN</name>
<accession>A0ABV7NFF6</accession>
<feature type="transmembrane region" description="Helical" evidence="1">
    <location>
        <begin position="6"/>
        <end position="26"/>
    </location>
</feature>
<organism evidence="2 3">
    <name type="scientific">Sphingobium rhizovicinum</name>
    <dbReference type="NCBI Taxonomy" id="432308"/>
    <lineage>
        <taxon>Bacteria</taxon>
        <taxon>Pseudomonadati</taxon>
        <taxon>Pseudomonadota</taxon>
        <taxon>Alphaproteobacteria</taxon>
        <taxon>Sphingomonadales</taxon>
        <taxon>Sphingomonadaceae</taxon>
        <taxon>Sphingobium</taxon>
    </lineage>
</organism>
<gene>
    <name evidence="2" type="ORF">ACFOKF_08255</name>
</gene>
<reference evidence="3" key="1">
    <citation type="journal article" date="2019" name="Int. J. Syst. Evol. Microbiol.">
        <title>The Global Catalogue of Microorganisms (GCM) 10K type strain sequencing project: providing services to taxonomists for standard genome sequencing and annotation.</title>
        <authorList>
            <consortium name="The Broad Institute Genomics Platform"/>
            <consortium name="The Broad Institute Genome Sequencing Center for Infectious Disease"/>
            <person name="Wu L."/>
            <person name="Ma J."/>
        </authorList>
    </citation>
    <scope>NUCLEOTIDE SEQUENCE [LARGE SCALE GENOMIC DNA]</scope>
    <source>
        <strain evidence="3">CCM 7491</strain>
    </source>
</reference>
<dbReference type="Proteomes" id="UP001595681">
    <property type="component" value="Unassembled WGS sequence"/>
</dbReference>
<sequence>MNQWAFVIAAYAVTAIGTGLVSILGWRAMRSAERAAEKLSDRS</sequence>